<comment type="caution">
    <text evidence="2">The sequence shown here is derived from an EMBL/GenBank/DDBJ whole genome shotgun (WGS) entry which is preliminary data.</text>
</comment>
<protein>
    <submittedName>
        <fullName evidence="2">Stage III sporulation protein AD</fullName>
    </submittedName>
</protein>
<feature type="transmembrane region" description="Helical" evidence="1">
    <location>
        <begin position="107"/>
        <end position="128"/>
    </location>
</feature>
<gene>
    <name evidence="2" type="ORF">C7B46_10275</name>
</gene>
<evidence type="ECO:0000313" key="3">
    <source>
        <dbReference type="Proteomes" id="UP000242972"/>
    </source>
</evidence>
<keyword evidence="1" id="KW-0472">Membrane</keyword>
<dbReference type="AlphaFoldDB" id="A0A2T2XFQ7"/>
<name>A0A2T2XFQ7_9FIRM</name>
<dbReference type="InterPro" id="IPR025664">
    <property type="entry name" value="Spore_III_AC/AD"/>
</dbReference>
<feature type="transmembrane region" description="Helical" evidence="1">
    <location>
        <begin position="32"/>
        <end position="55"/>
    </location>
</feature>
<accession>A0A2T2XFQ7</accession>
<reference evidence="2 3" key="1">
    <citation type="journal article" date="2014" name="BMC Genomics">
        <title>Comparison of environmental and isolate Sulfobacillus genomes reveals diverse carbon, sulfur, nitrogen, and hydrogen metabolisms.</title>
        <authorList>
            <person name="Justice N.B."/>
            <person name="Norman A."/>
            <person name="Brown C.T."/>
            <person name="Singh A."/>
            <person name="Thomas B.C."/>
            <person name="Banfield J.F."/>
        </authorList>
    </citation>
    <scope>NUCLEOTIDE SEQUENCE [LARGE SCALE GENOMIC DNA]</scope>
    <source>
        <strain evidence="2">AMDSBA4</strain>
    </source>
</reference>
<keyword evidence="1" id="KW-1133">Transmembrane helix</keyword>
<dbReference type="Proteomes" id="UP000242972">
    <property type="component" value="Unassembled WGS sequence"/>
</dbReference>
<dbReference type="EMBL" id="PXYW01000022">
    <property type="protein sequence ID" value="PSR33319.1"/>
    <property type="molecule type" value="Genomic_DNA"/>
</dbReference>
<evidence type="ECO:0000313" key="2">
    <source>
        <dbReference type="EMBL" id="PSR33319.1"/>
    </source>
</evidence>
<proteinExistence type="predicted"/>
<organism evidence="2 3">
    <name type="scientific">Sulfobacillus benefaciens</name>
    <dbReference type="NCBI Taxonomy" id="453960"/>
    <lineage>
        <taxon>Bacteria</taxon>
        <taxon>Bacillati</taxon>
        <taxon>Bacillota</taxon>
        <taxon>Clostridia</taxon>
        <taxon>Eubacteriales</taxon>
        <taxon>Clostridiales Family XVII. Incertae Sedis</taxon>
        <taxon>Sulfobacillus</taxon>
    </lineage>
</organism>
<dbReference type="Pfam" id="PF06686">
    <property type="entry name" value="SpoIIIAC"/>
    <property type="match status" value="2"/>
</dbReference>
<sequence>MHTILKVASIALIATVLLVVLREERKEWGVVIRFAVGAVVLLLILAPLQTVIAQVLQLATLVKVRGLYLAILLKVIGIAYIATFAAQMAYDTGESGLGWRVELAGKVAILALSLPLISAIITTILKMIPS</sequence>
<feature type="transmembrane region" description="Helical" evidence="1">
    <location>
        <begin position="67"/>
        <end position="87"/>
    </location>
</feature>
<keyword evidence="1" id="KW-0812">Transmembrane</keyword>
<evidence type="ECO:0000256" key="1">
    <source>
        <dbReference type="SAM" id="Phobius"/>
    </source>
</evidence>